<comment type="caution">
    <text evidence="1">The sequence shown here is derived from an EMBL/GenBank/DDBJ whole genome shotgun (WGS) entry which is preliminary data.</text>
</comment>
<evidence type="ECO:0000313" key="2">
    <source>
        <dbReference type="Proteomes" id="UP000318010"/>
    </source>
</evidence>
<dbReference type="OrthoDB" id="761796at2"/>
<proteinExistence type="predicted"/>
<organism evidence="1 2">
    <name type="scientific">Mucilaginibacter achroorhodeus</name>
    <dbReference type="NCBI Taxonomy" id="2599294"/>
    <lineage>
        <taxon>Bacteria</taxon>
        <taxon>Pseudomonadati</taxon>
        <taxon>Bacteroidota</taxon>
        <taxon>Sphingobacteriia</taxon>
        <taxon>Sphingobacteriales</taxon>
        <taxon>Sphingobacteriaceae</taxon>
        <taxon>Mucilaginibacter</taxon>
    </lineage>
</organism>
<dbReference type="EMBL" id="VOEI01000011">
    <property type="protein sequence ID" value="TWR23723.1"/>
    <property type="molecule type" value="Genomic_DNA"/>
</dbReference>
<gene>
    <name evidence="1" type="ORF">FPZ42_18990</name>
</gene>
<dbReference type="RefSeq" id="WP_146273453.1">
    <property type="nucleotide sequence ID" value="NZ_VOEI01000011.1"/>
</dbReference>
<keyword evidence="2" id="KW-1185">Reference proteome</keyword>
<dbReference type="Proteomes" id="UP000318010">
    <property type="component" value="Unassembled WGS sequence"/>
</dbReference>
<dbReference type="AlphaFoldDB" id="A0A563TWV2"/>
<name>A0A563TWV2_9SPHI</name>
<dbReference type="NCBIfam" id="TIGR04183">
    <property type="entry name" value="Por_Secre_tail"/>
    <property type="match status" value="1"/>
</dbReference>
<sequence>MKKIVKPGFEFIFSLSLIAILGLPPLVLAQNQKSIDIKIANGDTTINGKNIKQLSSAERKDALAAMADAPVPPLPPPAPGNQSTFLLKENKNGKDITIQRDVTVETNEPVAANGEKTQKRVRLKRLKTDSAFTYRFDNDLPPMDVKINTFRSNGAGHKPFTMNGRNSQSFVYSRTDGDGITTNVNYSVSDAPADKLKALTGTDKANLEISELNLNYEFSSANTILSVNLPAGSKELKLTSSNGNVVWADKTSATSFTKKFALPVNGVYYLQVKQGNRIALKKIVKE</sequence>
<protein>
    <submittedName>
        <fullName evidence="1">T9SS type A sorting domain-containing protein</fullName>
    </submittedName>
</protein>
<accession>A0A563TWV2</accession>
<dbReference type="InterPro" id="IPR026444">
    <property type="entry name" value="Secre_tail"/>
</dbReference>
<reference evidence="1 2" key="1">
    <citation type="submission" date="2019-07" db="EMBL/GenBank/DDBJ databases">
        <authorList>
            <person name="Kim J."/>
        </authorList>
    </citation>
    <scope>NUCLEOTIDE SEQUENCE [LARGE SCALE GENOMIC DNA]</scope>
    <source>
        <strain evidence="1 2">MJ1a</strain>
    </source>
</reference>
<evidence type="ECO:0000313" key="1">
    <source>
        <dbReference type="EMBL" id="TWR23723.1"/>
    </source>
</evidence>